<dbReference type="Pfam" id="PF00400">
    <property type="entry name" value="WD40"/>
    <property type="match status" value="7"/>
</dbReference>
<keyword evidence="1 3" id="KW-0853">WD repeat</keyword>
<dbReference type="InterPro" id="IPR020472">
    <property type="entry name" value="WD40_PAC1"/>
</dbReference>
<dbReference type="InterPro" id="IPR001680">
    <property type="entry name" value="WD40_rpt"/>
</dbReference>
<evidence type="ECO:0000313" key="4">
    <source>
        <dbReference type="EMBL" id="ELR19124.1"/>
    </source>
</evidence>
<dbReference type="PROSITE" id="PS50082">
    <property type="entry name" value="WD_REPEATS_2"/>
    <property type="match status" value="4"/>
</dbReference>
<dbReference type="PANTHER" id="PTHR19856:SF0">
    <property type="entry name" value="WD REPEAT-CONTAINING PROTEIN 1"/>
    <property type="match status" value="1"/>
</dbReference>
<feature type="repeat" description="WD" evidence="3">
    <location>
        <begin position="396"/>
        <end position="427"/>
    </location>
</feature>
<evidence type="ECO:0000256" key="2">
    <source>
        <dbReference type="ARBA" id="ARBA00022737"/>
    </source>
</evidence>
<feature type="repeat" description="WD" evidence="3">
    <location>
        <begin position="96"/>
        <end position="137"/>
    </location>
</feature>
<dbReference type="OrthoDB" id="2306at2759"/>
<organism evidence="4 5">
    <name type="scientific">Acanthamoeba castellanii (strain ATCC 30010 / Neff)</name>
    <dbReference type="NCBI Taxonomy" id="1257118"/>
    <lineage>
        <taxon>Eukaryota</taxon>
        <taxon>Amoebozoa</taxon>
        <taxon>Discosea</taxon>
        <taxon>Longamoebia</taxon>
        <taxon>Centramoebida</taxon>
        <taxon>Acanthamoebidae</taxon>
        <taxon>Acanthamoeba</taxon>
    </lineage>
</organism>
<dbReference type="CDD" id="cd00200">
    <property type="entry name" value="WD40"/>
    <property type="match status" value="1"/>
</dbReference>
<dbReference type="SMART" id="SM00320">
    <property type="entry name" value="WD40"/>
    <property type="match status" value="10"/>
</dbReference>
<gene>
    <name evidence="4" type="ORF">ACA1_301260</name>
</gene>
<evidence type="ECO:0000313" key="5">
    <source>
        <dbReference type="Proteomes" id="UP000011083"/>
    </source>
</evidence>
<protein>
    <submittedName>
        <fullName evidence="4">WD repeatcontaining protein 1, putative</fullName>
    </submittedName>
</protein>
<dbReference type="Gene3D" id="2.130.10.10">
    <property type="entry name" value="YVTN repeat-like/Quinoprotein amine dehydrogenase"/>
    <property type="match status" value="2"/>
</dbReference>
<evidence type="ECO:0000256" key="3">
    <source>
        <dbReference type="PROSITE-ProRule" id="PRU00221"/>
    </source>
</evidence>
<sequence>MWDSGSSVGEITGQSKTILTCDFKPTRPYRIITGGEDFTACWFEGPPFKFKKSLTEHSRFVTCTRFSPNGEKVATVGLDKKGIIWDGKTGDKLVELTGHTLGVYSVSWSPDSQQLITASADKTVRLWDAASGECLTTFDLSFGSNSVDYQQLGCLWHQDYLVSVGLNGNIYYLDRAHPNEPRLVIKGHNKFVTALAADPSRGHVYTGSYDSLIIRWDIATGASETLTGNGHSNQIQRLKVAGETLVSAAMDDSVRFNFTNSGAYGDAVSTDSSPQDIAVSRDASLTVAVTLKSVVVLRNGRTASTLNVSFQPTSVAISPDSRTVAVGGKDNKVHLYALNGDNLSETRVLDKHRGALTAVEFSPSGEFLATADSEKRDIIVWNTSDYSVKVEGWCFHTAAVRSIAWTSDSLKLASGSLDQDVYVWNVNHPSKRIHISRAHQGGVNAVAWLDDLTLATAGQDMSWKTWTVTHL</sequence>
<dbReference type="PRINTS" id="PR00320">
    <property type="entry name" value="GPROTEINBRPT"/>
</dbReference>
<dbReference type="PANTHER" id="PTHR19856">
    <property type="entry name" value="WD-REPEATCONTAINING PROTEIN WDR1"/>
    <property type="match status" value="1"/>
</dbReference>
<evidence type="ECO:0000256" key="1">
    <source>
        <dbReference type="ARBA" id="ARBA00022574"/>
    </source>
</evidence>
<reference evidence="4 5" key="1">
    <citation type="journal article" date="2013" name="Genome Biol.">
        <title>Genome of Acanthamoeba castellanii highlights extensive lateral gene transfer and early evolution of tyrosine kinase signaling.</title>
        <authorList>
            <person name="Clarke M."/>
            <person name="Lohan A.J."/>
            <person name="Liu B."/>
            <person name="Lagkouvardos I."/>
            <person name="Roy S."/>
            <person name="Zafar N."/>
            <person name="Bertelli C."/>
            <person name="Schilde C."/>
            <person name="Kianianmomeni A."/>
            <person name="Burglin T.R."/>
            <person name="Frech C."/>
            <person name="Turcotte B."/>
            <person name="Kopec K.O."/>
            <person name="Synnott J.M."/>
            <person name="Choo C."/>
            <person name="Paponov I."/>
            <person name="Finkler A."/>
            <person name="Soon Heng Tan C."/>
            <person name="Hutchins A.P."/>
            <person name="Weinmeier T."/>
            <person name="Rattei T."/>
            <person name="Chu J.S."/>
            <person name="Gimenez G."/>
            <person name="Irimia M."/>
            <person name="Rigden D.J."/>
            <person name="Fitzpatrick D.A."/>
            <person name="Lorenzo-Morales J."/>
            <person name="Bateman A."/>
            <person name="Chiu C.H."/>
            <person name="Tang P."/>
            <person name="Hegemann P."/>
            <person name="Fromm H."/>
            <person name="Raoult D."/>
            <person name="Greub G."/>
            <person name="Miranda-Saavedra D."/>
            <person name="Chen N."/>
            <person name="Nash P."/>
            <person name="Ginger M.L."/>
            <person name="Horn M."/>
            <person name="Schaap P."/>
            <person name="Caler L."/>
            <person name="Loftus B."/>
        </authorList>
    </citation>
    <scope>NUCLEOTIDE SEQUENCE [LARGE SCALE GENOMIC DNA]</scope>
    <source>
        <strain evidence="4 5">Neff</strain>
    </source>
</reference>
<dbReference type="InterPro" id="IPR019775">
    <property type="entry name" value="WD40_repeat_CS"/>
</dbReference>
<proteinExistence type="predicted"/>
<dbReference type="GeneID" id="14919928"/>
<dbReference type="SUPFAM" id="SSF82171">
    <property type="entry name" value="DPP6 N-terminal domain-like"/>
    <property type="match status" value="1"/>
</dbReference>
<dbReference type="OMA" id="FYQGPPF"/>
<feature type="repeat" description="WD" evidence="3">
    <location>
        <begin position="185"/>
        <end position="226"/>
    </location>
</feature>
<name>L8H0Y0_ACACF</name>
<dbReference type="PROSITE" id="PS00678">
    <property type="entry name" value="WD_REPEATS_1"/>
    <property type="match status" value="2"/>
</dbReference>
<dbReference type="VEuPathDB" id="AmoebaDB:ACA1_301260"/>
<dbReference type="GO" id="GO:0051015">
    <property type="term" value="F:actin filament binding"/>
    <property type="evidence" value="ECO:0007669"/>
    <property type="project" value="TreeGrafter"/>
</dbReference>
<keyword evidence="5" id="KW-1185">Reference proteome</keyword>
<feature type="repeat" description="WD" evidence="3">
    <location>
        <begin position="54"/>
        <end position="95"/>
    </location>
</feature>
<dbReference type="STRING" id="1257118.L8H0Y0"/>
<dbReference type="PROSITE" id="PS50294">
    <property type="entry name" value="WD_REPEATS_REGION"/>
    <property type="match status" value="5"/>
</dbReference>
<accession>L8H0Y0</accession>
<keyword evidence="2" id="KW-0677">Repeat</keyword>
<dbReference type="AlphaFoldDB" id="L8H0Y0"/>
<dbReference type="InterPro" id="IPR015943">
    <property type="entry name" value="WD40/YVTN_repeat-like_dom_sf"/>
</dbReference>
<dbReference type="RefSeq" id="XP_004341192.1">
    <property type="nucleotide sequence ID" value="XM_004341144.1"/>
</dbReference>
<dbReference type="GO" id="GO:0030864">
    <property type="term" value="C:cortical actin cytoskeleton"/>
    <property type="evidence" value="ECO:0007669"/>
    <property type="project" value="TreeGrafter"/>
</dbReference>
<dbReference type="GO" id="GO:0030042">
    <property type="term" value="P:actin filament depolymerization"/>
    <property type="evidence" value="ECO:0007669"/>
    <property type="project" value="TreeGrafter"/>
</dbReference>
<dbReference type="KEGG" id="acan:ACA1_301260"/>
<dbReference type="EMBL" id="KB007937">
    <property type="protein sequence ID" value="ELR19124.1"/>
    <property type="molecule type" value="Genomic_DNA"/>
</dbReference>
<dbReference type="FunFam" id="2.130.10.10:FF:000167">
    <property type="entry name" value="Actin-interacting protein 1"/>
    <property type="match status" value="1"/>
</dbReference>
<dbReference type="Proteomes" id="UP000011083">
    <property type="component" value="Unassembled WGS sequence"/>
</dbReference>